<proteinExistence type="inferred from homology"/>
<reference evidence="5" key="2">
    <citation type="submission" date="2022-06" db="EMBL/GenBank/DDBJ databases">
        <title>Isolation of gut microbiota from human fecal samples.</title>
        <authorList>
            <person name="Pamer E.G."/>
            <person name="Barat B."/>
            <person name="Waligurski E."/>
            <person name="Medina S."/>
            <person name="Paddock L."/>
            <person name="Mostad J."/>
        </authorList>
    </citation>
    <scope>NUCLEOTIDE SEQUENCE</scope>
    <source>
        <strain evidence="5">SL.1.01</strain>
    </source>
</reference>
<dbReference type="InterPro" id="IPR036291">
    <property type="entry name" value="NAD(P)-bd_dom_sf"/>
</dbReference>
<dbReference type="CDD" id="cd05233">
    <property type="entry name" value="SDR_c"/>
    <property type="match status" value="1"/>
</dbReference>
<evidence type="ECO:0000256" key="2">
    <source>
        <dbReference type="ARBA" id="ARBA00023002"/>
    </source>
</evidence>
<name>A0A076JHP0_BIFAD</name>
<dbReference type="PANTHER" id="PTHR42901">
    <property type="entry name" value="ALCOHOL DEHYDROGENASE"/>
    <property type="match status" value="1"/>
</dbReference>
<dbReference type="Gene3D" id="3.40.50.720">
    <property type="entry name" value="NAD(P)-binding Rossmann-like Domain"/>
    <property type="match status" value="1"/>
</dbReference>
<dbReference type="PANTHER" id="PTHR42901:SF1">
    <property type="entry name" value="ALCOHOL DEHYDROGENASE"/>
    <property type="match status" value="1"/>
</dbReference>
<dbReference type="EMBL" id="WDLT01000014">
    <property type="protein sequence ID" value="KAB5744230.1"/>
    <property type="molecule type" value="Genomic_DNA"/>
</dbReference>
<dbReference type="PRINTS" id="PR00080">
    <property type="entry name" value="SDRFAMILY"/>
</dbReference>
<protein>
    <submittedName>
        <fullName evidence="4">SDR family oxidoreductase</fullName>
    </submittedName>
</protein>
<dbReference type="Pfam" id="PF00106">
    <property type="entry name" value="adh_short"/>
    <property type="match status" value="1"/>
</dbReference>
<dbReference type="EMBL" id="JANFYM010000002">
    <property type="protein sequence ID" value="MCQ4792613.1"/>
    <property type="molecule type" value="Genomic_DNA"/>
</dbReference>
<dbReference type="KEGG" id="badl:BADO_0676"/>
<dbReference type="SUPFAM" id="SSF51735">
    <property type="entry name" value="NAD(P)-binding Rossmann-fold domains"/>
    <property type="match status" value="1"/>
</dbReference>
<evidence type="ECO:0000256" key="3">
    <source>
        <dbReference type="RuleBase" id="RU000363"/>
    </source>
</evidence>
<comment type="caution">
    <text evidence="4">The sequence shown here is derived from an EMBL/GenBank/DDBJ whole genome shotgun (WGS) entry which is preliminary data.</text>
</comment>
<dbReference type="AlphaFoldDB" id="A0A076JHP0"/>
<dbReference type="InterPro" id="IPR002347">
    <property type="entry name" value="SDR_fam"/>
</dbReference>
<evidence type="ECO:0000313" key="6">
    <source>
        <dbReference type="Proteomes" id="UP000437631"/>
    </source>
</evidence>
<evidence type="ECO:0000313" key="5">
    <source>
        <dbReference type="EMBL" id="MCQ4792613.1"/>
    </source>
</evidence>
<evidence type="ECO:0000256" key="1">
    <source>
        <dbReference type="ARBA" id="ARBA00006484"/>
    </source>
</evidence>
<dbReference type="Proteomes" id="UP001206013">
    <property type="component" value="Unassembled WGS sequence"/>
</dbReference>
<gene>
    <name evidence="4" type="ORF">GA752_09340</name>
    <name evidence="5" type="ORF">NE692_03930</name>
</gene>
<evidence type="ECO:0000313" key="4">
    <source>
        <dbReference type="EMBL" id="KAB5744230.1"/>
    </source>
</evidence>
<dbReference type="GO" id="GO:0016491">
    <property type="term" value="F:oxidoreductase activity"/>
    <property type="evidence" value="ECO:0007669"/>
    <property type="project" value="UniProtKB-KW"/>
</dbReference>
<dbReference type="Proteomes" id="UP000437631">
    <property type="component" value="Unassembled WGS sequence"/>
</dbReference>
<accession>A0A076JHP0</accession>
<sequence length="264" mass="28811">MGYALITGASGGIGRELAALFAADGHDLAITARSQERLDMVKTKLEQRFGVHVVTFAIDLSEANAPKKLHDFTTSQGIAVDHLVNNAGFADWTDFLDADWNRQNEMMQLNMHALAELTYRYGRDMRANGHGRILNISSVASMMAGPYMAMYFASKAFVRSLSEAVAHELRGTGVTVTCVCPGPTTTGFQKAANMSGRNFFTMTKPATARQLATYAYRRMMRGSTLAYHGPLTKAGALAERVLPRALTRRIAAFMNGGKPHTLKV</sequence>
<dbReference type="eggNOG" id="COG0300">
    <property type="taxonomic scope" value="Bacteria"/>
</dbReference>
<dbReference type="RefSeq" id="WP_003808923.1">
    <property type="nucleotide sequence ID" value="NZ_CACRSR010000013.1"/>
</dbReference>
<reference evidence="4 6" key="1">
    <citation type="journal article" date="2019" name="Nat. Med.">
        <title>A library of human gut bacterial isolates paired with longitudinal multiomics data enables mechanistic microbiome research.</title>
        <authorList>
            <person name="Poyet M."/>
            <person name="Groussin M."/>
            <person name="Gibbons S.M."/>
            <person name="Avila-Pacheco J."/>
            <person name="Jiang X."/>
            <person name="Kearney S.M."/>
            <person name="Perrotta A.R."/>
            <person name="Berdy B."/>
            <person name="Zhao S."/>
            <person name="Lieberman T.D."/>
            <person name="Swanson P.K."/>
            <person name="Smith M."/>
            <person name="Roesemann S."/>
            <person name="Alexander J.E."/>
            <person name="Rich S.A."/>
            <person name="Livny J."/>
            <person name="Vlamakis H."/>
            <person name="Clish C."/>
            <person name="Bullock K."/>
            <person name="Deik A."/>
            <person name="Scott J."/>
            <person name="Pierce K.A."/>
            <person name="Xavier R.J."/>
            <person name="Alm E.J."/>
        </authorList>
    </citation>
    <scope>NUCLEOTIDE SEQUENCE [LARGE SCALE GENOMIC DNA]</scope>
    <source>
        <strain evidence="4 6">BIOML-A190</strain>
    </source>
</reference>
<dbReference type="PRINTS" id="PR00081">
    <property type="entry name" value="GDHRDH"/>
</dbReference>
<organism evidence="4 6">
    <name type="scientific">Bifidobacterium adolescentis</name>
    <dbReference type="NCBI Taxonomy" id="1680"/>
    <lineage>
        <taxon>Bacteria</taxon>
        <taxon>Bacillati</taxon>
        <taxon>Actinomycetota</taxon>
        <taxon>Actinomycetes</taxon>
        <taxon>Bifidobacteriales</taxon>
        <taxon>Bifidobacteriaceae</taxon>
        <taxon>Bifidobacterium</taxon>
    </lineage>
</organism>
<dbReference type="PIRSF" id="PIRSF000126">
    <property type="entry name" value="11-beta-HSD1"/>
    <property type="match status" value="1"/>
</dbReference>
<comment type="similarity">
    <text evidence="1 3">Belongs to the short-chain dehydrogenases/reductases (SDR) family.</text>
</comment>
<keyword evidence="2" id="KW-0560">Oxidoreductase</keyword>